<keyword evidence="4 6" id="KW-1133">Transmembrane helix</keyword>
<evidence type="ECO:0000256" key="5">
    <source>
        <dbReference type="ARBA" id="ARBA00023136"/>
    </source>
</evidence>
<name>A0A836KHE6_9TRYP</name>
<protein>
    <submittedName>
        <fullName evidence="7">Uncharacterized protein</fullName>
    </submittedName>
</protein>
<evidence type="ECO:0000256" key="4">
    <source>
        <dbReference type="ARBA" id="ARBA00022989"/>
    </source>
</evidence>
<evidence type="ECO:0000313" key="8">
    <source>
        <dbReference type="Proteomes" id="UP000674143"/>
    </source>
</evidence>
<feature type="transmembrane region" description="Helical" evidence="6">
    <location>
        <begin position="153"/>
        <end position="174"/>
    </location>
</feature>
<reference evidence="8" key="2">
    <citation type="journal article" date="2021" name="Sci. Data">
        <title>Chromosome-scale genome sequencing, assembly and annotation of six genomes from subfamily Leishmaniinae.</title>
        <authorList>
            <person name="Almutairi H."/>
            <person name="Urbaniak M.D."/>
            <person name="Bates M.D."/>
            <person name="Jariyapan N."/>
            <person name="Kwakye-Nuako G."/>
            <person name="Thomaz Soccol V."/>
            <person name="Al-Salem W.S."/>
            <person name="Dillon R.J."/>
            <person name="Bates P.A."/>
            <person name="Gatherer D."/>
        </authorList>
    </citation>
    <scope>NUCLEOTIDE SEQUENCE [LARGE SCALE GENOMIC DNA]</scope>
</reference>
<dbReference type="AlphaFoldDB" id="A0A836KHE6"/>
<organism evidence="7 8">
    <name type="scientific">Leishmania orientalis</name>
    <dbReference type="NCBI Taxonomy" id="2249476"/>
    <lineage>
        <taxon>Eukaryota</taxon>
        <taxon>Discoba</taxon>
        <taxon>Euglenozoa</taxon>
        <taxon>Kinetoplastea</taxon>
        <taxon>Metakinetoplastina</taxon>
        <taxon>Trypanosomatida</taxon>
        <taxon>Trypanosomatidae</taxon>
        <taxon>Leishmaniinae</taxon>
        <taxon>Leishmania</taxon>
    </lineage>
</organism>
<feature type="transmembrane region" description="Helical" evidence="6">
    <location>
        <begin position="211"/>
        <end position="235"/>
    </location>
</feature>
<dbReference type="GO" id="GO:0016020">
    <property type="term" value="C:membrane"/>
    <property type="evidence" value="ECO:0007669"/>
    <property type="project" value="UniProtKB-SubCell"/>
</dbReference>
<dbReference type="RefSeq" id="XP_067061278.1">
    <property type="nucleotide sequence ID" value="XM_067204241.1"/>
</dbReference>
<evidence type="ECO:0000256" key="1">
    <source>
        <dbReference type="ARBA" id="ARBA00004370"/>
    </source>
</evidence>
<evidence type="ECO:0000256" key="3">
    <source>
        <dbReference type="ARBA" id="ARBA00022692"/>
    </source>
</evidence>
<dbReference type="KEGG" id="loi:92358175"/>
<proteinExistence type="inferred from homology"/>
<sequence length="236" mass="25361">MKDPHMGPEAHNIVPVDTPRQTFFDDLDASSRASSNRCWLSAGLPHSMGEEWCVFQALRADTMCLFARRQPPDGTAALDDDSCAYAKNSRGASSPPCQASQTQLPVRLGSFSPHNADRHDSGEARVARASCAVLASVLAGSLCGIALKRTTMAVAGKIGAIVIGVQILCWVGYATVKWGLAIRKCASSVFQGYRPREAEPKSYQALMRQRILLTLTAAIPRHASFWAGVALGVALY</sequence>
<reference evidence="8" key="1">
    <citation type="journal article" date="2021" name="Microbiol. Resour. Announc.">
        <title>LGAAP: Leishmaniinae Genome Assembly and Annotation Pipeline.</title>
        <authorList>
            <person name="Almutairi H."/>
            <person name="Urbaniak M.D."/>
            <person name="Bates M.D."/>
            <person name="Jariyapan N."/>
            <person name="Kwakye-Nuako G."/>
            <person name="Thomaz-Soccol V."/>
            <person name="Al-Salem W.S."/>
            <person name="Dillon R.J."/>
            <person name="Bates P.A."/>
            <person name="Gatherer D."/>
        </authorList>
    </citation>
    <scope>NUCLEOTIDE SEQUENCE [LARGE SCALE GENOMIC DNA]</scope>
</reference>
<dbReference type="Pfam" id="PF04930">
    <property type="entry name" value="FUN14"/>
    <property type="match status" value="1"/>
</dbReference>
<keyword evidence="8" id="KW-1185">Reference proteome</keyword>
<accession>A0A836KHE6</accession>
<comment type="similarity">
    <text evidence="2">Belongs to the FUN14 family.</text>
</comment>
<dbReference type="Proteomes" id="UP000674143">
    <property type="component" value="Unassembled WGS sequence"/>
</dbReference>
<gene>
    <name evidence="7" type="ORF">LSCM4_02207</name>
</gene>
<dbReference type="EMBL" id="JAFHLR010000030">
    <property type="protein sequence ID" value="KAG5472882.1"/>
    <property type="molecule type" value="Genomic_DNA"/>
</dbReference>
<evidence type="ECO:0000313" key="7">
    <source>
        <dbReference type="EMBL" id="KAG5472882.1"/>
    </source>
</evidence>
<comment type="caution">
    <text evidence="7">The sequence shown here is derived from an EMBL/GenBank/DDBJ whole genome shotgun (WGS) entry which is preliminary data.</text>
</comment>
<keyword evidence="3 6" id="KW-0812">Transmembrane</keyword>
<dbReference type="InterPro" id="IPR007014">
    <property type="entry name" value="FUN14"/>
</dbReference>
<evidence type="ECO:0000256" key="2">
    <source>
        <dbReference type="ARBA" id="ARBA00009160"/>
    </source>
</evidence>
<dbReference type="GeneID" id="92358175"/>
<keyword evidence="5 6" id="KW-0472">Membrane</keyword>
<evidence type="ECO:0000256" key="6">
    <source>
        <dbReference type="SAM" id="Phobius"/>
    </source>
</evidence>
<comment type="subcellular location">
    <subcellularLocation>
        <location evidence="1">Membrane</location>
    </subcellularLocation>
</comment>